<dbReference type="Proteomes" id="UP001595999">
    <property type="component" value="Unassembled WGS sequence"/>
</dbReference>
<dbReference type="InterPro" id="IPR036736">
    <property type="entry name" value="ACP-like_sf"/>
</dbReference>
<evidence type="ECO:0000313" key="2">
    <source>
        <dbReference type="Proteomes" id="UP001595999"/>
    </source>
</evidence>
<comment type="caution">
    <text evidence="1">The sequence shown here is derived from an EMBL/GenBank/DDBJ whole genome shotgun (WGS) entry which is preliminary data.</text>
</comment>
<dbReference type="RefSeq" id="WP_231461850.1">
    <property type="nucleotide sequence ID" value="NZ_JAJOHW010000045.1"/>
</dbReference>
<organism evidence="1 2">
    <name type="scientific">Chromobacterium aquaticum</name>
    <dbReference type="NCBI Taxonomy" id="467180"/>
    <lineage>
        <taxon>Bacteria</taxon>
        <taxon>Pseudomonadati</taxon>
        <taxon>Pseudomonadota</taxon>
        <taxon>Betaproteobacteria</taxon>
        <taxon>Neisseriales</taxon>
        <taxon>Chromobacteriaceae</taxon>
        <taxon>Chromobacterium</taxon>
    </lineage>
</organism>
<evidence type="ECO:0000313" key="1">
    <source>
        <dbReference type="EMBL" id="MFC4488142.1"/>
    </source>
</evidence>
<dbReference type="EMBL" id="JBHSEK010000001">
    <property type="protein sequence ID" value="MFC4488142.1"/>
    <property type="molecule type" value="Genomic_DNA"/>
</dbReference>
<name>A0ABV8ZME2_9NEIS</name>
<dbReference type="Gene3D" id="1.10.1200.10">
    <property type="entry name" value="ACP-like"/>
    <property type="match status" value="1"/>
</dbReference>
<gene>
    <name evidence="1" type="ORF">ACFO0R_00765</name>
</gene>
<sequence>METFMVEQKDLAALKYQDIAAWDSVGHMALMAALEEAFDIEMDIDDIIEFSSYAAGQAILAKYKVVIEPAA</sequence>
<dbReference type="SUPFAM" id="SSF47336">
    <property type="entry name" value="ACP-like"/>
    <property type="match status" value="1"/>
</dbReference>
<keyword evidence="2" id="KW-1185">Reference proteome</keyword>
<protein>
    <submittedName>
        <fullName evidence="1">Phosphopantetheine-binding protein</fullName>
    </submittedName>
</protein>
<proteinExistence type="predicted"/>
<accession>A0ABV8ZME2</accession>
<reference evidence="2" key="1">
    <citation type="journal article" date="2019" name="Int. J. Syst. Evol. Microbiol.">
        <title>The Global Catalogue of Microorganisms (GCM) 10K type strain sequencing project: providing services to taxonomists for standard genome sequencing and annotation.</title>
        <authorList>
            <consortium name="The Broad Institute Genomics Platform"/>
            <consortium name="The Broad Institute Genome Sequencing Center for Infectious Disease"/>
            <person name="Wu L."/>
            <person name="Ma J."/>
        </authorList>
    </citation>
    <scope>NUCLEOTIDE SEQUENCE [LARGE SCALE GENOMIC DNA]</scope>
    <source>
        <strain evidence="2">CGMCC 4.7608</strain>
    </source>
</reference>